<feature type="region of interest" description="Disordered" evidence="2">
    <location>
        <begin position="132"/>
        <end position="154"/>
    </location>
</feature>
<dbReference type="HOGENOM" id="CLU_051330_0_0_14"/>
<sequence>MNKYKKIFSGLGLLSISTLIGASVVACANKKPEASGSIIENLATAKQEALAEVEKLQGHEKYTELKEKVDKDGATIDELNSAKTSAIEELNNYKNIVQTAIDSIKEETRKTELKTKLEAAGTYKELKAIKDEISTTQSTPQQTPDEKGQNGEGMSTEDLTALKKEANDAIEKIKGHEKYNELKTKVDKDGATKEELNDAKTTATNELNKFKKEIKKSIEILKDNKKNELKTELESSQDYASLKLVYNKILPLAKVELDAKIDSLQYPDPKLSKPTKEKLKQNIENLTVETYPTENKKIDDLNDALKEEIKKIDELFNFSGLKQSAKPENVDPIKHKEAFQGLAINHFKLKLNSLETTEAVLSIITDEYKTKFNKYKELINDEFWGDYQNQSGLNGRLLNFYGENDKEKDDDYKDKHSEATLIYHIYETIRIRAYNAKIDKLTLSMDKKKNYKEKFKELPDGKTNESKKVKDKRFTHDKDMNWLVKKLNELKTELENAKKEASKTQSSASR</sequence>
<dbReference type="PATRIC" id="fig|1246955.3.peg.453"/>
<dbReference type="PROSITE" id="PS51257">
    <property type="entry name" value="PROKAR_LIPOPROTEIN"/>
    <property type="match status" value="1"/>
</dbReference>
<feature type="coiled-coil region" evidence="1">
    <location>
        <begin position="193"/>
        <end position="231"/>
    </location>
</feature>
<evidence type="ECO:0008006" key="6">
    <source>
        <dbReference type="Google" id="ProtNLM"/>
    </source>
</evidence>
<keyword evidence="1" id="KW-0175">Coiled coil</keyword>
<gene>
    <name evidence="4" type="primary">MCYN0502</name>
    <name evidence="4" type="ordered locus">MCYN_0502</name>
</gene>
<name>L0RUS3_MYCC1</name>
<dbReference type="RefSeq" id="WP_015287361.1">
    <property type="nucleotide sequence ID" value="NC_019949.1"/>
</dbReference>
<dbReference type="GeneID" id="74932082"/>
<proteinExistence type="predicted"/>
<evidence type="ECO:0000313" key="5">
    <source>
        <dbReference type="Proteomes" id="UP000010466"/>
    </source>
</evidence>
<dbReference type="EMBL" id="HF559394">
    <property type="protein sequence ID" value="CCP24234.1"/>
    <property type="molecule type" value="Genomic_DNA"/>
</dbReference>
<evidence type="ECO:0000313" key="4">
    <source>
        <dbReference type="EMBL" id="CCP24234.1"/>
    </source>
</evidence>
<dbReference type="KEGG" id="mcy:MCYN_0502"/>
<keyword evidence="5" id="KW-1185">Reference proteome</keyword>
<feature type="chain" id="PRO_5003947979" description="Lipoprotein" evidence="3">
    <location>
        <begin position="29"/>
        <end position="510"/>
    </location>
</feature>
<dbReference type="Proteomes" id="UP000010466">
    <property type="component" value="Chromosome"/>
</dbReference>
<feature type="coiled-coil region" evidence="1">
    <location>
        <begin position="480"/>
        <end position="507"/>
    </location>
</feature>
<feature type="signal peptide" evidence="3">
    <location>
        <begin position="1"/>
        <end position="28"/>
    </location>
</feature>
<accession>L0RUS3</accession>
<feature type="coiled-coil region" evidence="1">
    <location>
        <begin position="39"/>
        <end position="107"/>
    </location>
</feature>
<evidence type="ECO:0000256" key="1">
    <source>
        <dbReference type="SAM" id="Coils"/>
    </source>
</evidence>
<feature type="compositionally biased region" description="Low complexity" evidence="2">
    <location>
        <begin position="134"/>
        <end position="143"/>
    </location>
</feature>
<evidence type="ECO:0000256" key="2">
    <source>
        <dbReference type="SAM" id="MobiDB-lite"/>
    </source>
</evidence>
<organism evidence="4 5">
    <name type="scientific">Mycoplasmopsis cynos (strain C142)</name>
    <name type="common">Mycoplasma cynos</name>
    <dbReference type="NCBI Taxonomy" id="1246955"/>
    <lineage>
        <taxon>Bacteria</taxon>
        <taxon>Bacillati</taxon>
        <taxon>Mycoplasmatota</taxon>
        <taxon>Mycoplasmoidales</taxon>
        <taxon>Metamycoplasmataceae</taxon>
        <taxon>Mycoplasmopsis</taxon>
    </lineage>
</organism>
<evidence type="ECO:0000256" key="3">
    <source>
        <dbReference type="SAM" id="SignalP"/>
    </source>
</evidence>
<protein>
    <recommendedName>
        <fullName evidence="6">Lipoprotein</fullName>
    </recommendedName>
</protein>
<reference evidence="5" key="1">
    <citation type="journal article" date="2013" name="Genome Announc.">
        <title>Complete genome sequence of Mycoplasma cynos strain C142.</title>
        <authorList>
            <person name="Walker C.A."/>
            <person name="Mannering S.A."/>
            <person name="Shields S."/>
            <person name="Blake D.P."/>
            <person name="Brownlie J."/>
        </authorList>
    </citation>
    <scope>NUCLEOTIDE SEQUENCE [LARGE SCALE GENOMIC DNA]</scope>
    <source>
        <strain evidence="5">C142</strain>
    </source>
</reference>
<dbReference type="AlphaFoldDB" id="L0RUS3"/>
<keyword evidence="3" id="KW-0732">Signal</keyword>